<accession>A0A177BD29</accession>
<dbReference type="AlphaFoldDB" id="A0A177BD29"/>
<organism evidence="2 3">
    <name type="scientific">Intoshia linei</name>
    <dbReference type="NCBI Taxonomy" id="1819745"/>
    <lineage>
        <taxon>Eukaryota</taxon>
        <taxon>Metazoa</taxon>
        <taxon>Spiralia</taxon>
        <taxon>Lophotrochozoa</taxon>
        <taxon>Mesozoa</taxon>
        <taxon>Orthonectida</taxon>
        <taxon>Rhopaluridae</taxon>
        <taxon>Intoshia</taxon>
    </lineage>
</organism>
<sequence length="391" mass="45721">MKNSYMEPENLINFDDSVNYTQKENENYQKLQNETFSPKEVNDTSGKWKNLCVQKKNANMPRQSILTRFDPMYVDENKTETSSSIKDGSANTSSIIDRYSSLDLEASKLDNSINDLTQQEKIPNIVENQYTTFELNNTRQISNESDYLAMFNIPYTSISSKNGSSGVMITPVLKYSENDFNNLKKKLKCDFEKEKEIIDQEWLAKIKISKKKLSEVSGKAKSNQKQSNELQKMVNEFEQISTELSEKFNKCQHQHDRLIKERERIVKSLLTGQDYLKMLNERCIKLRENINCTQKEAQEKFDLISIQHENMINLYNRKNDELSQLFNLKIKYENDCQQNTIKSNIENARFEAILKKHDIELQSLKITINQKMQKLNSLNSLCEDVLNSRSR</sequence>
<evidence type="ECO:0000313" key="2">
    <source>
        <dbReference type="EMBL" id="OAF71542.1"/>
    </source>
</evidence>
<feature type="coiled-coil region" evidence="1">
    <location>
        <begin position="354"/>
        <end position="381"/>
    </location>
</feature>
<reference evidence="2 3" key="1">
    <citation type="submission" date="2016-04" db="EMBL/GenBank/DDBJ databases">
        <title>The genome of Intoshia linei affirms orthonectids as highly simplified spiralians.</title>
        <authorList>
            <person name="Mikhailov K.V."/>
            <person name="Slusarev G.S."/>
            <person name="Nikitin M.A."/>
            <person name="Logacheva M.D."/>
            <person name="Penin A."/>
            <person name="Aleoshin V."/>
            <person name="Panchin Y.V."/>
        </authorList>
    </citation>
    <scope>NUCLEOTIDE SEQUENCE [LARGE SCALE GENOMIC DNA]</scope>
    <source>
        <strain evidence="2">Intl2013</strain>
        <tissue evidence="2">Whole animal</tissue>
    </source>
</reference>
<proteinExistence type="predicted"/>
<dbReference type="EMBL" id="LWCA01000042">
    <property type="protein sequence ID" value="OAF71542.1"/>
    <property type="molecule type" value="Genomic_DNA"/>
</dbReference>
<comment type="caution">
    <text evidence="2">The sequence shown here is derived from an EMBL/GenBank/DDBJ whole genome shotgun (WGS) entry which is preliminary data.</text>
</comment>
<gene>
    <name evidence="2" type="ORF">A3Q56_00650</name>
</gene>
<dbReference type="Proteomes" id="UP000078046">
    <property type="component" value="Unassembled WGS sequence"/>
</dbReference>
<keyword evidence="3" id="KW-1185">Reference proteome</keyword>
<evidence type="ECO:0008006" key="4">
    <source>
        <dbReference type="Google" id="ProtNLM"/>
    </source>
</evidence>
<evidence type="ECO:0000313" key="3">
    <source>
        <dbReference type="Proteomes" id="UP000078046"/>
    </source>
</evidence>
<protein>
    <recommendedName>
        <fullName evidence="4">Transforming acidic coiled-coil-containing protein C-terminal domain-containing protein</fullName>
    </recommendedName>
</protein>
<keyword evidence="1" id="KW-0175">Coiled coil</keyword>
<name>A0A177BD29_9BILA</name>
<evidence type="ECO:0000256" key="1">
    <source>
        <dbReference type="SAM" id="Coils"/>
    </source>
</evidence>